<sequence length="240" mass="26214">MQLVPANFTAASVITGFHPPAVASAMQPAPANFAPTSIMSVFQPAVSFMANAACVAPVGYPNPGYPLSLLPAVSHQPFFPLASSSLEQRAVDAEREDPDTTCIEGSSEERAVDAEGEDTDTTCMEDSSGERDSRDNISNHGEMDDEENTNRIICDYFSDVDIKITERRTILDFFSEFVGMENMRENGKRNISNHGPNRDVSGSIREHCRPNEVEEQRVVHEEESSEESSSGSRKKLPPGA</sequence>
<proteinExistence type="predicted"/>
<reference evidence="2 3" key="1">
    <citation type="journal article" date="2021" name="Elife">
        <title>Chloroplast acquisition without the gene transfer in kleptoplastic sea slugs, Plakobranchus ocellatus.</title>
        <authorList>
            <person name="Maeda T."/>
            <person name="Takahashi S."/>
            <person name="Yoshida T."/>
            <person name="Shimamura S."/>
            <person name="Takaki Y."/>
            <person name="Nagai Y."/>
            <person name="Toyoda A."/>
            <person name="Suzuki Y."/>
            <person name="Arimoto A."/>
            <person name="Ishii H."/>
            <person name="Satoh N."/>
            <person name="Nishiyama T."/>
            <person name="Hasebe M."/>
            <person name="Maruyama T."/>
            <person name="Minagawa J."/>
            <person name="Obokata J."/>
            <person name="Shigenobu S."/>
        </authorList>
    </citation>
    <scope>NUCLEOTIDE SEQUENCE [LARGE SCALE GENOMIC DNA]</scope>
</reference>
<dbReference type="Proteomes" id="UP000762676">
    <property type="component" value="Unassembled WGS sequence"/>
</dbReference>
<name>A0AAV4F890_9GAST</name>
<feature type="compositionally biased region" description="Basic and acidic residues" evidence="1">
    <location>
        <begin position="204"/>
        <end position="222"/>
    </location>
</feature>
<evidence type="ECO:0000313" key="2">
    <source>
        <dbReference type="EMBL" id="GFR68661.1"/>
    </source>
</evidence>
<dbReference type="EMBL" id="BMAT01000568">
    <property type="protein sequence ID" value="GFR68661.1"/>
    <property type="molecule type" value="Genomic_DNA"/>
</dbReference>
<accession>A0AAV4F890</accession>
<gene>
    <name evidence="2" type="ORF">ElyMa_000283700</name>
</gene>
<keyword evidence="3" id="KW-1185">Reference proteome</keyword>
<comment type="caution">
    <text evidence="2">The sequence shown here is derived from an EMBL/GenBank/DDBJ whole genome shotgun (WGS) entry which is preliminary data.</text>
</comment>
<evidence type="ECO:0000256" key="1">
    <source>
        <dbReference type="SAM" id="MobiDB-lite"/>
    </source>
</evidence>
<organism evidence="2 3">
    <name type="scientific">Elysia marginata</name>
    <dbReference type="NCBI Taxonomy" id="1093978"/>
    <lineage>
        <taxon>Eukaryota</taxon>
        <taxon>Metazoa</taxon>
        <taxon>Spiralia</taxon>
        <taxon>Lophotrochozoa</taxon>
        <taxon>Mollusca</taxon>
        <taxon>Gastropoda</taxon>
        <taxon>Heterobranchia</taxon>
        <taxon>Euthyneura</taxon>
        <taxon>Panpulmonata</taxon>
        <taxon>Sacoglossa</taxon>
        <taxon>Placobranchoidea</taxon>
        <taxon>Plakobranchidae</taxon>
        <taxon>Elysia</taxon>
    </lineage>
</organism>
<feature type="compositionally biased region" description="Basic and acidic residues" evidence="1">
    <location>
        <begin position="128"/>
        <end position="137"/>
    </location>
</feature>
<protein>
    <submittedName>
        <fullName evidence="2">Uncharacterized protein</fullName>
    </submittedName>
</protein>
<feature type="region of interest" description="Disordered" evidence="1">
    <location>
        <begin position="186"/>
        <end position="240"/>
    </location>
</feature>
<feature type="region of interest" description="Disordered" evidence="1">
    <location>
        <begin position="93"/>
        <end position="144"/>
    </location>
</feature>
<evidence type="ECO:0000313" key="3">
    <source>
        <dbReference type="Proteomes" id="UP000762676"/>
    </source>
</evidence>
<dbReference type="AlphaFoldDB" id="A0AAV4F890"/>